<reference evidence="1 2" key="1">
    <citation type="submission" date="2023-09" db="EMBL/GenBank/DDBJ databases">
        <title>Nesidiocoris tenuis whole genome shotgun sequence.</title>
        <authorList>
            <person name="Shibata T."/>
            <person name="Shimoda M."/>
            <person name="Kobayashi T."/>
            <person name="Uehara T."/>
        </authorList>
    </citation>
    <scope>NUCLEOTIDE SEQUENCE [LARGE SCALE GENOMIC DNA]</scope>
    <source>
        <strain evidence="1 2">Japan</strain>
    </source>
</reference>
<name>A0ABN7AZH9_9HEMI</name>
<proteinExistence type="predicted"/>
<organism evidence="1 2">
    <name type="scientific">Nesidiocoris tenuis</name>
    <dbReference type="NCBI Taxonomy" id="355587"/>
    <lineage>
        <taxon>Eukaryota</taxon>
        <taxon>Metazoa</taxon>
        <taxon>Ecdysozoa</taxon>
        <taxon>Arthropoda</taxon>
        <taxon>Hexapoda</taxon>
        <taxon>Insecta</taxon>
        <taxon>Pterygota</taxon>
        <taxon>Neoptera</taxon>
        <taxon>Paraneoptera</taxon>
        <taxon>Hemiptera</taxon>
        <taxon>Heteroptera</taxon>
        <taxon>Panheteroptera</taxon>
        <taxon>Cimicomorpha</taxon>
        <taxon>Miridae</taxon>
        <taxon>Dicyphina</taxon>
        <taxon>Nesidiocoris</taxon>
    </lineage>
</organism>
<keyword evidence="2" id="KW-1185">Reference proteome</keyword>
<gene>
    <name evidence="1" type="ORF">NTJ_09547</name>
</gene>
<accession>A0ABN7AZH9</accession>
<evidence type="ECO:0000313" key="2">
    <source>
        <dbReference type="Proteomes" id="UP001307889"/>
    </source>
</evidence>
<protein>
    <submittedName>
        <fullName evidence="1">Uncharacterized protein</fullName>
    </submittedName>
</protein>
<dbReference type="EMBL" id="AP028915">
    <property type="protein sequence ID" value="BES96734.1"/>
    <property type="molecule type" value="Genomic_DNA"/>
</dbReference>
<evidence type="ECO:0000313" key="1">
    <source>
        <dbReference type="EMBL" id="BES96734.1"/>
    </source>
</evidence>
<sequence>MVQEKELSSCHKDGYFISQKSGVVLGSDKVCKIMIGGINYLMTSDHLSLEESHIGAPINADNCLDKEHVQSLSQLSWDKLDLMNQETSCKDGELLCDLLGTKPNYSDRNFIDLLTKVASRCQAIDW</sequence>
<dbReference type="Proteomes" id="UP001307889">
    <property type="component" value="Chromosome 7"/>
</dbReference>